<proteinExistence type="predicted"/>
<organism evidence="1 2">
    <name type="scientific">Streptomyces caeruleatus</name>
    <dbReference type="NCBI Taxonomy" id="661399"/>
    <lineage>
        <taxon>Bacteria</taxon>
        <taxon>Bacillati</taxon>
        <taxon>Actinomycetota</taxon>
        <taxon>Actinomycetes</taxon>
        <taxon>Kitasatosporales</taxon>
        <taxon>Streptomycetaceae</taxon>
        <taxon>Streptomyces</taxon>
    </lineage>
</organism>
<comment type="caution">
    <text evidence="1">The sequence shown here is derived from an EMBL/GenBank/DDBJ whole genome shotgun (WGS) entry which is preliminary data.</text>
</comment>
<gene>
    <name evidence="1" type="ORF">AQJ67_09825</name>
</gene>
<dbReference type="Pfam" id="PF19819">
    <property type="entry name" value="DUF6302"/>
    <property type="match status" value="1"/>
</dbReference>
<keyword evidence="2" id="KW-1185">Reference proteome</keyword>
<dbReference type="AlphaFoldDB" id="A0A101U5U9"/>
<evidence type="ECO:0000313" key="1">
    <source>
        <dbReference type="EMBL" id="KUO04798.1"/>
    </source>
</evidence>
<reference evidence="1 2" key="1">
    <citation type="submission" date="2015-10" db="EMBL/GenBank/DDBJ databases">
        <title>Draft genome sequence of Streptomyces caeruleatus NRRL B-24802, type strain for the species Streptomyces caeruleatus.</title>
        <authorList>
            <person name="Ruckert C."/>
            <person name="Winkler A."/>
            <person name="Kalinowski J."/>
            <person name="Kampfer P."/>
            <person name="Glaeser S."/>
        </authorList>
    </citation>
    <scope>NUCLEOTIDE SEQUENCE [LARGE SCALE GENOMIC DNA]</scope>
    <source>
        <strain evidence="1 2">NRRL B-24802</strain>
    </source>
</reference>
<accession>A0A101U5U9</accession>
<dbReference type="EMBL" id="LMWY01000010">
    <property type="protein sequence ID" value="KUO04798.1"/>
    <property type="molecule type" value="Genomic_DNA"/>
</dbReference>
<evidence type="ECO:0000313" key="2">
    <source>
        <dbReference type="Proteomes" id="UP000053429"/>
    </source>
</evidence>
<name>A0A101U5U9_9ACTN</name>
<protein>
    <submittedName>
        <fullName evidence="1">Uncharacterized protein</fullName>
    </submittedName>
</protein>
<dbReference type="RefSeq" id="WP_062717707.1">
    <property type="nucleotide sequence ID" value="NZ_KQ948926.1"/>
</dbReference>
<dbReference type="OrthoDB" id="4282618at2"/>
<dbReference type="InterPro" id="IPR046269">
    <property type="entry name" value="DUF6302"/>
</dbReference>
<dbReference type="STRING" id="661399.AQJ67_09825"/>
<sequence length="149" mass="16450">MITGTRSALNVRLLPAGHAYDYEYFRARLADTTMLNKSVAVCLFRAPLLAVPVGGARRGGYMSLELVTLALEVRSLLDARSGFPNLRVRWSPYRDTCHVVEWGAESPMWDDAARGRFYGYSETAIDAYLREHAPPSLASAYAFPSTAAS</sequence>
<dbReference type="Proteomes" id="UP000053429">
    <property type="component" value="Unassembled WGS sequence"/>
</dbReference>